<accession>A0ABP7X9B1</accession>
<keyword evidence="4" id="KW-1185">Reference proteome</keyword>
<organism evidence="3 4">
    <name type="scientific">Aquimarina addita</name>
    <dbReference type="NCBI Taxonomy" id="870485"/>
    <lineage>
        <taxon>Bacteria</taxon>
        <taxon>Pseudomonadati</taxon>
        <taxon>Bacteroidota</taxon>
        <taxon>Flavobacteriia</taxon>
        <taxon>Flavobacteriales</taxon>
        <taxon>Flavobacteriaceae</taxon>
        <taxon>Aquimarina</taxon>
    </lineage>
</organism>
<evidence type="ECO:0000313" key="3">
    <source>
        <dbReference type="EMBL" id="GAA4106981.1"/>
    </source>
</evidence>
<evidence type="ECO:0000313" key="4">
    <source>
        <dbReference type="Proteomes" id="UP001500459"/>
    </source>
</evidence>
<comment type="caution">
    <text evidence="3">The sequence shown here is derived from an EMBL/GenBank/DDBJ whole genome shotgun (WGS) entry which is preliminary data.</text>
</comment>
<dbReference type="InterPro" id="IPR036938">
    <property type="entry name" value="PAP2/HPO_sf"/>
</dbReference>
<feature type="transmembrane region" description="Helical" evidence="1">
    <location>
        <begin position="219"/>
        <end position="240"/>
    </location>
</feature>
<protein>
    <recommendedName>
        <fullName evidence="2">Phosphatidic acid phosphatase type 2/haloperoxidase domain-containing protein</fullName>
    </recommendedName>
</protein>
<dbReference type="Pfam" id="PF01569">
    <property type="entry name" value="PAP2"/>
    <property type="match status" value="1"/>
</dbReference>
<keyword evidence="1" id="KW-1133">Transmembrane helix</keyword>
<reference evidence="4" key="1">
    <citation type="journal article" date="2019" name="Int. J. Syst. Evol. Microbiol.">
        <title>The Global Catalogue of Microorganisms (GCM) 10K type strain sequencing project: providing services to taxonomists for standard genome sequencing and annotation.</title>
        <authorList>
            <consortium name="The Broad Institute Genomics Platform"/>
            <consortium name="The Broad Institute Genome Sequencing Center for Infectious Disease"/>
            <person name="Wu L."/>
            <person name="Ma J."/>
        </authorList>
    </citation>
    <scope>NUCLEOTIDE SEQUENCE [LARGE SCALE GENOMIC DNA]</scope>
    <source>
        <strain evidence="4">JCM 17106</strain>
    </source>
</reference>
<dbReference type="Proteomes" id="UP001500459">
    <property type="component" value="Unassembled WGS sequence"/>
</dbReference>
<dbReference type="SUPFAM" id="SSF48317">
    <property type="entry name" value="Acid phosphatase/Vanadium-dependent haloperoxidase"/>
    <property type="match status" value="1"/>
</dbReference>
<dbReference type="Gene3D" id="1.20.144.10">
    <property type="entry name" value="Phosphatidic acid phosphatase type 2/haloperoxidase"/>
    <property type="match status" value="1"/>
</dbReference>
<name>A0ABP7X9B1_9FLAO</name>
<evidence type="ECO:0000256" key="1">
    <source>
        <dbReference type="SAM" id="Phobius"/>
    </source>
</evidence>
<evidence type="ECO:0000259" key="2">
    <source>
        <dbReference type="Pfam" id="PF01569"/>
    </source>
</evidence>
<dbReference type="RefSeq" id="WP_344923919.1">
    <property type="nucleotide sequence ID" value="NZ_BAABCW010000001.1"/>
</dbReference>
<keyword evidence="1" id="KW-0812">Transmembrane</keyword>
<keyword evidence="1" id="KW-0472">Membrane</keyword>
<feature type="transmembrane region" description="Helical" evidence="1">
    <location>
        <begin position="196"/>
        <end position="213"/>
    </location>
</feature>
<feature type="transmembrane region" description="Helical" evidence="1">
    <location>
        <begin position="118"/>
        <end position="139"/>
    </location>
</feature>
<feature type="transmembrane region" description="Helical" evidence="1">
    <location>
        <begin position="165"/>
        <end position="184"/>
    </location>
</feature>
<feature type="transmembrane region" description="Helical" evidence="1">
    <location>
        <begin position="37"/>
        <end position="53"/>
    </location>
</feature>
<gene>
    <name evidence="3" type="ORF">GCM10022393_01800</name>
</gene>
<proteinExistence type="predicted"/>
<feature type="domain" description="Phosphatidic acid phosphatase type 2/haloperoxidase" evidence="2">
    <location>
        <begin position="121"/>
        <end position="243"/>
    </location>
</feature>
<sequence length="267" mass="29596">MNKNIYLTSLLVICLFFDGFSQNDSPYETNVWKDGAWVTAGLGLNAYGLFLISNKDDLTDEKLDNLSEDDLFFMDRWAAGYDDENASKISDIPFYSSFATPLLLLIDKRMRKDAGKISVMYVESMATTGALFAITAGLVEKSRPRVYNEELSRNIRLSSNNQRSFFSGHVAASATATFFAAKVYSDYFPDSKAKPYIWAGAALIPATVGAFRIKSGNHFLSDVLIGYAVGAASGIMVPYLHTRKESKLKVSPGIGFHQQTLNISYQF</sequence>
<dbReference type="InterPro" id="IPR000326">
    <property type="entry name" value="PAP2/HPO"/>
</dbReference>
<dbReference type="EMBL" id="BAABCW010000001">
    <property type="protein sequence ID" value="GAA4106981.1"/>
    <property type="molecule type" value="Genomic_DNA"/>
</dbReference>